<dbReference type="EMBL" id="LASV01000356">
    <property type="protein sequence ID" value="KKA19361.1"/>
    <property type="molecule type" value="Genomic_DNA"/>
</dbReference>
<evidence type="ECO:0000313" key="2">
    <source>
        <dbReference type="EMBL" id="KKA19361.1"/>
    </source>
</evidence>
<feature type="region of interest" description="Disordered" evidence="1">
    <location>
        <begin position="1"/>
        <end position="41"/>
    </location>
</feature>
<reference evidence="2 3" key="1">
    <citation type="submission" date="2015-04" db="EMBL/GenBank/DDBJ databases">
        <authorList>
            <person name="Heijne W.H."/>
            <person name="Fedorova N.D."/>
            <person name="Nierman W.C."/>
            <person name="Vollebregt A.W."/>
            <person name="Zhao Z."/>
            <person name="Wu L."/>
            <person name="Kumar M."/>
            <person name="Stam H."/>
            <person name="van den Berg M.A."/>
            <person name="Pel H.J."/>
        </authorList>
    </citation>
    <scope>NUCLEOTIDE SEQUENCE [LARGE SCALE GENOMIC DNA]</scope>
    <source>
        <strain evidence="2 3">CBS 393.64</strain>
    </source>
</reference>
<gene>
    <name evidence="2" type="ORF">T310_6670</name>
</gene>
<comment type="caution">
    <text evidence="2">The sequence shown here is derived from an EMBL/GenBank/DDBJ whole genome shotgun (WGS) entry which is preliminary data.</text>
</comment>
<keyword evidence="3" id="KW-1185">Reference proteome</keyword>
<dbReference type="RefSeq" id="XP_013325973.1">
    <property type="nucleotide sequence ID" value="XM_013470519.1"/>
</dbReference>
<evidence type="ECO:0000313" key="3">
    <source>
        <dbReference type="Proteomes" id="UP000053958"/>
    </source>
</evidence>
<feature type="non-terminal residue" evidence="2">
    <location>
        <position position="1"/>
    </location>
</feature>
<name>A0A0F4YND3_RASE3</name>
<dbReference type="GeneID" id="25318965"/>
<protein>
    <submittedName>
        <fullName evidence="2">Uncharacterized protein</fullName>
    </submittedName>
</protein>
<dbReference type="Proteomes" id="UP000053958">
    <property type="component" value="Unassembled WGS sequence"/>
</dbReference>
<proteinExistence type="predicted"/>
<organism evidence="2 3">
    <name type="scientific">Rasamsonia emersonii (strain ATCC 16479 / CBS 393.64 / IMI 116815)</name>
    <dbReference type="NCBI Taxonomy" id="1408163"/>
    <lineage>
        <taxon>Eukaryota</taxon>
        <taxon>Fungi</taxon>
        <taxon>Dikarya</taxon>
        <taxon>Ascomycota</taxon>
        <taxon>Pezizomycotina</taxon>
        <taxon>Eurotiomycetes</taxon>
        <taxon>Eurotiomycetidae</taxon>
        <taxon>Eurotiales</taxon>
        <taxon>Trichocomaceae</taxon>
        <taxon>Rasamsonia</taxon>
    </lineage>
</organism>
<evidence type="ECO:0000256" key="1">
    <source>
        <dbReference type="SAM" id="MobiDB-lite"/>
    </source>
</evidence>
<accession>A0A0F4YND3</accession>
<sequence length="134" mass="15103">ENPGKVKVRGTYVVPQDGPSHLGESYITRTQEASSKPRQDGGKEELIFVAALEHSIISDLCTAHSLRSYHALGNYRVVTQRGSWICNPVARVWTPQKIHRRMTGRRMSRRIRDVLCSSQLQPAAQAADGSYDWR</sequence>
<dbReference type="AlphaFoldDB" id="A0A0F4YND3"/>